<reference evidence="8 9" key="1">
    <citation type="submission" date="2022-09" db="EMBL/GenBank/DDBJ databases">
        <title>New species of Phenylobacterium.</title>
        <authorList>
            <person name="Mieszkin S."/>
        </authorList>
    </citation>
    <scope>NUCLEOTIDE SEQUENCE [LARGE SCALE GENOMIC DNA]</scope>
    <source>
        <strain evidence="8 9">HK31-G</strain>
    </source>
</reference>
<dbReference type="Gene3D" id="1.20.81.30">
    <property type="entry name" value="Type II secretion system (T2SS), domain F"/>
    <property type="match status" value="1"/>
</dbReference>
<name>A0ABW6CWU6_9CAUL</name>
<evidence type="ECO:0000256" key="5">
    <source>
        <dbReference type="ARBA" id="ARBA00023136"/>
    </source>
</evidence>
<keyword evidence="9" id="KW-1185">Reference proteome</keyword>
<dbReference type="InterPro" id="IPR042094">
    <property type="entry name" value="T2SS_GspF_sf"/>
</dbReference>
<keyword evidence="4 6" id="KW-1133">Transmembrane helix</keyword>
<dbReference type="PANTHER" id="PTHR35007:SF1">
    <property type="entry name" value="PILUS ASSEMBLY PROTEIN"/>
    <property type="match status" value="1"/>
</dbReference>
<feature type="transmembrane region" description="Helical" evidence="6">
    <location>
        <begin position="98"/>
        <end position="117"/>
    </location>
</feature>
<organism evidence="8 9">
    <name type="scientific">Phenylobacterium ferrooxidans</name>
    <dbReference type="NCBI Taxonomy" id="2982689"/>
    <lineage>
        <taxon>Bacteria</taxon>
        <taxon>Pseudomonadati</taxon>
        <taxon>Pseudomonadota</taxon>
        <taxon>Alphaproteobacteria</taxon>
        <taxon>Caulobacterales</taxon>
        <taxon>Caulobacteraceae</taxon>
        <taxon>Phenylobacterium</taxon>
    </lineage>
</organism>
<dbReference type="PANTHER" id="PTHR35007">
    <property type="entry name" value="INTEGRAL MEMBRANE PROTEIN-RELATED"/>
    <property type="match status" value="1"/>
</dbReference>
<evidence type="ECO:0000256" key="6">
    <source>
        <dbReference type="SAM" id="Phobius"/>
    </source>
</evidence>
<keyword evidence="3 6" id="KW-0812">Transmembrane</keyword>
<evidence type="ECO:0000313" key="9">
    <source>
        <dbReference type="Proteomes" id="UP001598130"/>
    </source>
</evidence>
<gene>
    <name evidence="8" type="ORF">OCL97_20665</name>
</gene>
<accession>A0ABW6CWU6</accession>
<dbReference type="Pfam" id="PF00482">
    <property type="entry name" value="T2SSF"/>
    <property type="match status" value="1"/>
</dbReference>
<sequence>MITVMAALLGFLVIAGLGLALSGPSSGQARTLKRAQAILGAGAAPAARTGRRPAASAQDTRRRQILKTLREQEKQQKKATLTIAAKLQQAGLPDNARAFWIICGIVGLVVMGMVMLLGQKPLIALGLGFAAGFGLPRWVLGFLGARRTKKFTEAFPDGMDIITRGIRSGLPVHDSLRVISQETAEPLAGEFKRLVEAIGMGVSVDQALDKMYARMPTPEVRFFSIVLAIQAKTGGNLAEALGNLSTVIRARKLMREKIKAMSGEAVASAIIIGSLPPGVVGLISVTSPAYMQPMFNDPRGHIMLMIGAFWMCLGIFTMRKMINFKI</sequence>
<dbReference type="RefSeq" id="WP_377371628.1">
    <property type="nucleotide sequence ID" value="NZ_JAOTJD010000055.1"/>
</dbReference>
<evidence type="ECO:0000256" key="2">
    <source>
        <dbReference type="ARBA" id="ARBA00022475"/>
    </source>
</evidence>
<dbReference type="Proteomes" id="UP001598130">
    <property type="component" value="Unassembled WGS sequence"/>
</dbReference>
<evidence type="ECO:0000256" key="4">
    <source>
        <dbReference type="ARBA" id="ARBA00022989"/>
    </source>
</evidence>
<keyword evidence="5 6" id="KW-0472">Membrane</keyword>
<feature type="transmembrane region" description="Helical" evidence="6">
    <location>
        <begin position="265"/>
        <end position="290"/>
    </location>
</feature>
<comment type="caution">
    <text evidence="8">The sequence shown here is derived from an EMBL/GenBank/DDBJ whole genome shotgun (WGS) entry which is preliminary data.</text>
</comment>
<evidence type="ECO:0000256" key="1">
    <source>
        <dbReference type="ARBA" id="ARBA00004651"/>
    </source>
</evidence>
<protein>
    <submittedName>
        <fullName evidence="8">Type II secretion system F family protein</fullName>
    </submittedName>
</protein>
<dbReference type="EMBL" id="JAOTJD010000055">
    <property type="protein sequence ID" value="MFD3266362.1"/>
    <property type="molecule type" value="Genomic_DNA"/>
</dbReference>
<evidence type="ECO:0000259" key="7">
    <source>
        <dbReference type="Pfam" id="PF00482"/>
    </source>
</evidence>
<evidence type="ECO:0000313" key="8">
    <source>
        <dbReference type="EMBL" id="MFD3266362.1"/>
    </source>
</evidence>
<comment type="subcellular location">
    <subcellularLocation>
        <location evidence="1">Cell membrane</location>
        <topology evidence="1">Multi-pass membrane protein</topology>
    </subcellularLocation>
</comment>
<dbReference type="InterPro" id="IPR018076">
    <property type="entry name" value="T2SS_GspF_dom"/>
</dbReference>
<evidence type="ECO:0000256" key="3">
    <source>
        <dbReference type="ARBA" id="ARBA00022692"/>
    </source>
</evidence>
<feature type="domain" description="Type II secretion system protein GspF" evidence="7">
    <location>
        <begin position="164"/>
        <end position="283"/>
    </location>
</feature>
<keyword evidence="2" id="KW-1003">Cell membrane</keyword>
<feature type="transmembrane region" description="Helical" evidence="6">
    <location>
        <begin position="122"/>
        <end position="140"/>
    </location>
</feature>
<proteinExistence type="predicted"/>
<feature type="transmembrane region" description="Helical" evidence="6">
    <location>
        <begin position="302"/>
        <end position="318"/>
    </location>
</feature>